<dbReference type="InterPro" id="IPR000953">
    <property type="entry name" value="Chromo/chromo_shadow_dom"/>
</dbReference>
<dbReference type="Gene3D" id="2.40.50.40">
    <property type="match status" value="1"/>
</dbReference>
<dbReference type="GO" id="GO:0015074">
    <property type="term" value="P:DNA integration"/>
    <property type="evidence" value="ECO:0007669"/>
    <property type="project" value="InterPro"/>
</dbReference>
<dbReference type="InterPro" id="IPR036397">
    <property type="entry name" value="RNaseH_sf"/>
</dbReference>
<evidence type="ECO:0000313" key="4">
    <source>
        <dbReference type="EMBL" id="KAK3271277.1"/>
    </source>
</evidence>
<comment type="caution">
    <text evidence="4">The sequence shown here is derived from an EMBL/GenBank/DDBJ whole genome shotgun (WGS) entry which is preliminary data.</text>
</comment>
<dbReference type="PROSITE" id="PS50994">
    <property type="entry name" value="INTEGRASE"/>
    <property type="match status" value="1"/>
</dbReference>
<dbReference type="SUPFAM" id="SSF53335">
    <property type="entry name" value="S-adenosyl-L-methionine-dependent methyltransferases"/>
    <property type="match status" value="1"/>
</dbReference>
<dbReference type="Gene3D" id="3.40.50.150">
    <property type="entry name" value="Vaccinia Virus protein VP39"/>
    <property type="match status" value="1"/>
</dbReference>
<dbReference type="Pfam" id="PF00385">
    <property type="entry name" value="Chromo"/>
    <property type="match status" value="1"/>
</dbReference>
<gene>
    <name evidence="4" type="ORF">CYMTET_20366</name>
</gene>
<accession>A0AAE0L493</accession>
<evidence type="ECO:0000259" key="3">
    <source>
        <dbReference type="PROSITE" id="PS50994"/>
    </source>
</evidence>
<dbReference type="InterPro" id="IPR016197">
    <property type="entry name" value="Chromo-like_dom_sf"/>
</dbReference>
<dbReference type="SUPFAM" id="SSF53098">
    <property type="entry name" value="Ribonuclease H-like"/>
    <property type="match status" value="1"/>
</dbReference>
<evidence type="ECO:0000256" key="1">
    <source>
        <dbReference type="SAM" id="MobiDB-lite"/>
    </source>
</evidence>
<dbReference type="GO" id="GO:0003676">
    <property type="term" value="F:nucleic acid binding"/>
    <property type="evidence" value="ECO:0007669"/>
    <property type="project" value="InterPro"/>
</dbReference>
<dbReference type="AlphaFoldDB" id="A0AAE0L493"/>
<proteinExistence type="predicted"/>
<dbReference type="InterPro" id="IPR050951">
    <property type="entry name" value="Retrovirus_Pol_polyprotein"/>
</dbReference>
<dbReference type="EMBL" id="LGRX02009878">
    <property type="protein sequence ID" value="KAK3271277.1"/>
    <property type="molecule type" value="Genomic_DNA"/>
</dbReference>
<name>A0AAE0L493_9CHLO</name>
<keyword evidence="5" id="KW-1185">Reference proteome</keyword>
<dbReference type="SMART" id="SM00298">
    <property type="entry name" value="CHROMO"/>
    <property type="match status" value="1"/>
</dbReference>
<dbReference type="InterPro" id="IPR023780">
    <property type="entry name" value="Chromo_domain"/>
</dbReference>
<feature type="domain" description="Integrase catalytic" evidence="3">
    <location>
        <begin position="31"/>
        <end position="195"/>
    </location>
</feature>
<protein>
    <submittedName>
        <fullName evidence="4">Uncharacterized protein</fullName>
    </submittedName>
</protein>
<dbReference type="InterPro" id="IPR001584">
    <property type="entry name" value="Integrase_cat-core"/>
</dbReference>
<evidence type="ECO:0000259" key="2">
    <source>
        <dbReference type="PROSITE" id="PS50013"/>
    </source>
</evidence>
<dbReference type="InterPro" id="IPR012337">
    <property type="entry name" value="RNaseH-like_sf"/>
</dbReference>
<sequence>MSKDVTDWCKSCVVCQQTRPRNGYPDGQLNPLQVPVRLWQVVSIDFVTGLPRTERGYDAFATFTDKLSKMVHVVPMLYADSSDAQIARMYFDQVWRLHGAPMKIVCDRDSRFRDEMHLELHRLMGVQVASTTLYHPQGDGQAEHTNHTVERMLRAYVDANQHDWDLWCTPVEYAINDSRSAVTGFTPFELTYGHAPASQLGFFVEAALASRRGRAKGGRGAAVKKGTAHETARQFVRQLQLAREKLLLAQQQQIAQNDARHRLQTPKQWKVHDVFTVDRLSPGESGSRFVERAKEIPPPPLDVSGRKETHVERVERSHTRQRQGRRWTEYLVKWTGMPRSENEWKTREDLEWDGAGRPGVPNRALLEFERIEAKRVEREKLRVRKRRDESSGAVWTTLSEELKVDGAMPWVPEERFDEEVGTFARVYAQSTLPPVNGAAALEKEPVGQSKILVLFCGTGSVERQFTKQFPNSEVVAVDIQPKWGPTHCEDIMRWDYRQFRPGHFDVVWASPPCTEYSQAKTVGIRDLRAADRRVRRTLEIIRYLRPEAYFIENPRGREPHGLHTRRCMSNLPAPHLVTYCKYGTAYKKPTHIWTNVPLRTPLRVCDSDTPCEFFRQHGRHEKVAQGGRAMRAGGVFAKGMGEGENLYGIPSALLKQLFHNLTLHEEVHAFLSELLVREDLSEMSVLVQSAVVESDPPEFEPEPIALAGVRAEVTIIPEGGWESDASGLSD</sequence>
<dbReference type="PANTHER" id="PTHR37984:SF15">
    <property type="entry name" value="INTEGRASE CATALYTIC DOMAIN-CONTAINING PROTEIN"/>
    <property type="match status" value="1"/>
</dbReference>
<dbReference type="InterPro" id="IPR029063">
    <property type="entry name" value="SAM-dependent_MTases_sf"/>
</dbReference>
<evidence type="ECO:0000313" key="5">
    <source>
        <dbReference type="Proteomes" id="UP001190700"/>
    </source>
</evidence>
<dbReference type="Proteomes" id="UP001190700">
    <property type="component" value="Unassembled WGS sequence"/>
</dbReference>
<reference evidence="4 5" key="1">
    <citation type="journal article" date="2015" name="Genome Biol. Evol.">
        <title>Comparative Genomics of a Bacterivorous Green Alga Reveals Evolutionary Causalities and Consequences of Phago-Mixotrophic Mode of Nutrition.</title>
        <authorList>
            <person name="Burns J.A."/>
            <person name="Paasch A."/>
            <person name="Narechania A."/>
            <person name="Kim E."/>
        </authorList>
    </citation>
    <scope>NUCLEOTIDE SEQUENCE [LARGE SCALE GENOMIC DNA]</scope>
    <source>
        <strain evidence="4 5">PLY_AMNH</strain>
    </source>
</reference>
<dbReference type="PANTHER" id="PTHR37984">
    <property type="entry name" value="PROTEIN CBG26694"/>
    <property type="match status" value="1"/>
</dbReference>
<feature type="region of interest" description="Disordered" evidence="1">
    <location>
        <begin position="295"/>
        <end position="319"/>
    </location>
</feature>
<dbReference type="PROSITE" id="PS50013">
    <property type="entry name" value="CHROMO_2"/>
    <property type="match status" value="1"/>
</dbReference>
<feature type="compositionally biased region" description="Basic and acidic residues" evidence="1">
    <location>
        <begin position="304"/>
        <end position="318"/>
    </location>
</feature>
<dbReference type="SUPFAM" id="SSF54160">
    <property type="entry name" value="Chromo domain-like"/>
    <property type="match status" value="1"/>
</dbReference>
<feature type="domain" description="Chromo" evidence="2">
    <location>
        <begin position="309"/>
        <end position="380"/>
    </location>
</feature>
<organism evidence="4 5">
    <name type="scientific">Cymbomonas tetramitiformis</name>
    <dbReference type="NCBI Taxonomy" id="36881"/>
    <lineage>
        <taxon>Eukaryota</taxon>
        <taxon>Viridiplantae</taxon>
        <taxon>Chlorophyta</taxon>
        <taxon>Pyramimonadophyceae</taxon>
        <taxon>Pyramimonadales</taxon>
        <taxon>Pyramimonadaceae</taxon>
        <taxon>Cymbomonas</taxon>
    </lineage>
</organism>
<dbReference type="Gene3D" id="3.30.420.10">
    <property type="entry name" value="Ribonuclease H-like superfamily/Ribonuclease H"/>
    <property type="match status" value="1"/>
</dbReference>